<feature type="domain" description="GST N-terminal" evidence="3">
    <location>
        <begin position="16"/>
        <end position="97"/>
    </location>
</feature>
<dbReference type="InterPro" id="IPR036282">
    <property type="entry name" value="Glutathione-S-Trfase_C_sf"/>
</dbReference>
<dbReference type="InterPro" id="IPR040079">
    <property type="entry name" value="Glutathione_S-Trfase"/>
</dbReference>
<feature type="domain" description="GST C-terminal" evidence="4">
    <location>
        <begin position="102"/>
        <end position="233"/>
    </location>
</feature>
<name>A0AAN8Q7N1_PATCE</name>
<dbReference type="Pfam" id="PF00043">
    <property type="entry name" value="GST_C"/>
    <property type="match status" value="1"/>
</dbReference>
<evidence type="ECO:0000256" key="1">
    <source>
        <dbReference type="ARBA" id="ARBA00004496"/>
    </source>
</evidence>
<proteinExistence type="predicted"/>
<dbReference type="AlphaFoldDB" id="A0AAN8Q7N1"/>
<dbReference type="InterPro" id="IPR004046">
    <property type="entry name" value="GST_C"/>
</dbReference>
<dbReference type="SUPFAM" id="SSF47616">
    <property type="entry name" value="GST C-terminal domain-like"/>
    <property type="match status" value="1"/>
</dbReference>
<organism evidence="5 6">
    <name type="scientific">Patella caerulea</name>
    <name type="common">Rayed Mediterranean limpet</name>
    <dbReference type="NCBI Taxonomy" id="87958"/>
    <lineage>
        <taxon>Eukaryota</taxon>
        <taxon>Metazoa</taxon>
        <taxon>Spiralia</taxon>
        <taxon>Lophotrochozoa</taxon>
        <taxon>Mollusca</taxon>
        <taxon>Gastropoda</taxon>
        <taxon>Patellogastropoda</taxon>
        <taxon>Patelloidea</taxon>
        <taxon>Patellidae</taxon>
        <taxon>Patella</taxon>
    </lineage>
</organism>
<dbReference type="GO" id="GO:0005737">
    <property type="term" value="C:cytoplasm"/>
    <property type="evidence" value="ECO:0007669"/>
    <property type="project" value="UniProtKB-SubCell"/>
</dbReference>
<dbReference type="InterPro" id="IPR036249">
    <property type="entry name" value="Thioredoxin-like_sf"/>
</dbReference>
<evidence type="ECO:0008006" key="7">
    <source>
        <dbReference type="Google" id="ProtNLM"/>
    </source>
</evidence>
<dbReference type="SUPFAM" id="SSF52833">
    <property type="entry name" value="Thioredoxin-like"/>
    <property type="match status" value="1"/>
</dbReference>
<protein>
    <recommendedName>
        <fullName evidence="7">Glutathione S-transferase</fullName>
    </recommendedName>
</protein>
<comment type="caution">
    <text evidence="5">The sequence shown here is derived from an EMBL/GenBank/DDBJ whole genome shotgun (WGS) entry which is preliminary data.</text>
</comment>
<dbReference type="Gene3D" id="3.40.30.10">
    <property type="entry name" value="Glutaredoxin"/>
    <property type="match status" value="1"/>
</dbReference>
<keyword evidence="2" id="KW-0963">Cytoplasm</keyword>
<evidence type="ECO:0000313" key="5">
    <source>
        <dbReference type="EMBL" id="KAK6184620.1"/>
    </source>
</evidence>
<sequence length="241" mass="27687">MASKGTKGKLKTRNGKPLELYLIRISPACRAVWFYLLQNNIPHVLIDVDFTKGETTLPDVLLRNSHQEVPLLVDGDYIIFEGPPILNYLAQTYTNHAGFGSNQSTRLATESVISWANSELHRVIGYEYIYPQFLEKYAVPSEHLNDAIVDKGLRHVTQKLEILEGRYLSKNKYLTGKTLTIADIFVATVVAQLQWTGSKSQMWPNVIEWLSRVQKVEFWDEVHESHRQYVQELTTGRFLVH</sequence>
<accession>A0AAN8Q7N1</accession>
<evidence type="ECO:0000259" key="3">
    <source>
        <dbReference type="PROSITE" id="PS50404"/>
    </source>
</evidence>
<dbReference type="Proteomes" id="UP001347796">
    <property type="component" value="Unassembled WGS sequence"/>
</dbReference>
<dbReference type="PANTHER" id="PTHR43917:SF8">
    <property type="entry name" value="GH16740P-RELATED"/>
    <property type="match status" value="1"/>
</dbReference>
<evidence type="ECO:0000313" key="6">
    <source>
        <dbReference type="Proteomes" id="UP001347796"/>
    </source>
</evidence>
<dbReference type="SFLD" id="SFLDG00358">
    <property type="entry name" value="Main_(cytGST)"/>
    <property type="match status" value="1"/>
</dbReference>
<reference evidence="5 6" key="1">
    <citation type="submission" date="2024-01" db="EMBL/GenBank/DDBJ databases">
        <title>The genome of the rayed Mediterranean limpet Patella caerulea (Linnaeus, 1758).</title>
        <authorList>
            <person name="Anh-Thu Weber A."/>
            <person name="Halstead-Nussloch G."/>
        </authorList>
    </citation>
    <scope>NUCLEOTIDE SEQUENCE [LARGE SCALE GENOMIC DNA]</scope>
    <source>
        <strain evidence="5">AATW-2023a</strain>
        <tissue evidence="5">Whole specimen</tissue>
    </source>
</reference>
<dbReference type="SFLD" id="SFLDS00019">
    <property type="entry name" value="Glutathione_Transferase_(cytos"/>
    <property type="match status" value="1"/>
</dbReference>
<dbReference type="InterPro" id="IPR004045">
    <property type="entry name" value="Glutathione_S-Trfase_N"/>
</dbReference>
<dbReference type="Pfam" id="PF13417">
    <property type="entry name" value="GST_N_3"/>
    <property type="match status" value="1"/>
</dbReference>
<evidence type="ECO:0000256" key="2">
    <source>
        <dbReference type="ARBA" id="ARBA00022490"/>
    </source>
</evidence>
<dbReference type="PROSITE" id="PS50405">
    <property type="entry name" value="GST_CTER"/>
    <property type="match status" value="1"/>
</dbReference>
<dbReference type="PANTHER" id="PTHR43917">
    <property type="match status" value="1"/>
</dbReference>
<gene>
    <name evidence="5" type="ORF">SNE40_007057</name>
</gene>
<evidence type="ECO:0000259" key="4">
    <source>
        <dbReference type="PROSITE" id="PS50405"/>
    </source>
</evidence>
<dbReference type="InterPro" id="IPR051369">
    <property type="entry name" value="GST_Theta"/>
</dbReference>
<dbReference type="Gene3D" id="1.20.1050.10">
    <property type="match status" value="1"/>
</dbReference>
<dbReference type="InterPro" id="IPR010987">
    <property type="entry name" value="Glutathione-S-Trfase_C-like"/>
</dbReference>
<dbReference type="GO" id="GO:0006749">
    <property type="term" value="P:glutathione metabolic process"/>
    <property type="evidence" value="ECO:0007669"/>
    <property type="project" value="TreeGrafter"/>
</dbReference>
<dbReference type="PROSITE" id="PS50404">
    <property type="entry name" value="GST_NTER"/>
    <property type="match status" value="1"/>
</dbReference>
<dbReference type="EMBL" id="JAZGQO010000006">
    <property type="protein sequence ID" value="KAK6184620.1"/>
    <property type="molecule type" value="Genomic_DNA"/>
</dbReference>
<keyword evidence="6" id="KW-1185">Reference proteome</keyword>
<comment type="subcellular location">
    <subcellularLocation>
        <location evidence="1">Cytoplasm</location>
    </subcellularLocation>
</comment>
<dbReference type="GO" id="GO:0004364">
    <property type="term" value="F:glutathione transferase activity"/>
    <property type="evidence" value="ECO:0007669"/>
    <property type="project" value="TreeGrafter"/>
</dbReference>